<keyword evidence="2" id="KW-1185">Reference proteome</keyword>
<dbReference type="Proteomes" id="UP000024533">
    <property type="component" value="Unassembled WGS sequence"/>
</dbReference>
<dbReference type="HOGENOM" id="CLU_1846528_0_0_1"/>
<gene>
    <name evidence="1" type="ORF">H109_07084</name>
</gene>
<evidence type="ECO:0000313" key="2">
    <source>
        <dbReference type="Proteomes" id="UP000024533"/>
    </source>
</evidence>
<organism evidence="1 2">
    <name type="scientific">Trichophyton interdigitale (strain MR816)</name>
    <dbReference type="NCBI Taxonomy" id="1215338"/>
    <lineage>
        <taxon>Eukaryota</taxon>
        <taxon>Fungi</taxon>
        <taxon>Dikarya</taxon>
        <taxon>Ascomycota</taxon>
        <taxon>Pezizomycotina</taxon>
        <taxon>Eurotiomycetes</taxon>
        <taxon>Eurotiomycetidae</taxon>
        <taxon>Onygenales</taxon>
        <taxon>Arthrodermataceae</taxon>
        <taxon>Trichophyton</taxon>
    </lineage>
</organism>
<sequence>MVERSSWWRGNTWSGIYDGCCNSSSASRLLIKRQCHARILSAGYDLQNICAGMGVRPKAQAQQRDYYATHHSDPRWANPLQEEDRDVASVAAGPASGTAPLVALVIRAMNVCLGSLTRCSLSKLPPQAQLVKKIKIHPP</sequence>
<evidence type="ECO:0000313" key="1">
    <source>
        <dbReference type="EMBL" id="KDB20958.1"/>
    </source>
</evidence>
<proteinExistence type="predicted"/>
<dbReference type="AlphaFoldDB" id="A0A059IZS7"/>
<accession>A0A059IZS7</accession>
<reference evidence="1 2" key="1">
    <citation type="submission" date="2014-02" db="EMBL/GenBank/DDBJ databases">
        <title>The Genome Sequence of Trichophyton interdigitale MR816.</title>
        <authorList>
            <consortium name="The Broad Institute Genomics Platform"/>
            <person name="Cuomo C.A."/>
            <person name="White T.C."/>
            <person name="Graser Y."/>
            <person name="Martinez-Rossi N."/>
            <person name="Heitman J."/>
            <person name="Young S.K."/>
            <person name="Zeng Q."/>
            <person name="Gargeya S."/>
            <person name="Abouelleil A."/>
            <person name="Alvarado L."/>
            <person name="Chapman S.B."/>
            <person name="Gainer-Dewar J."/>
            <person name="Goldberg J."/>
            <person name="Griggs A."/>
            <person name="Gujja S."/>
            <person name="Hansen M."/>
            <person name="Howarth C."/>
            <person name="Imamovic A."/>
            <person name="Larimer J."/>
            <person name="Martinez D."/>
            <person name="Murphy C."/>
            <person name="Pearson M.D."/>
            <person name="Persinoti G."/>
            <person name="Poon T."/>
            <person name="Priest M."/>
            <person name="Roberts A.D."/>
            <person name="Saif S."/>
            <person name="Shea T.D."/>
            <person name="Sykes S.N."/>
            <person name="Wortman J."/>
            <person name="Nusbaum C."/>
            <person name="Birren B."/>
        </authorList>
    </citation>
    <scope>NUCLEOTIDE SEQUENCE [LARGE SCALE GENOMIC DNA]</scope>
    <source>
        <strain evidence="1 2">MR816</strain>
    </source>
</reference>
<dbReference type="EMBL" id="AOKY01000648">
    <property type="protein sequence ID" value="KDB20958.1"/>
    <property type="molecule type" value="Genomic_DNA"/>
</dbReference>
<protein>
    <submittedName>
        <fullName evidence="1">Uncharacterized protein</fullName>
    </submittedName>
</protein>
<name>A0A059IZS7_TRIIM</name>
<comment type="caution">
    <text evidence="1">The sequence shown here is derived from an EMBL/GenBank/DDBJ whole genome shotgun (WGS) entry which is preliminary data.</text>
</comment>